<proteinExistence type="predicted"/>
<reference evidence="1 2" key="1">
    <citation type="journal article" date="2012" name="J. Bacteriol.">
        <title>Complete genome sequence of Nocardia brasiliensis HUJEG-1.</title>
        <authorList>
            <person name="Vera-Cabrera L."/>
            <person name="Ortiz-Lopez R."/>
            <person name="Elizondo-Gonzalez R."/>
            <person name="Perez-Maya A.A."/>
            <person name="Ocampo-Candiani J."/>
        </authorList>
    </citation>
    <scope>NUCLEOTIDE SEQUENCE [LARGE SCALE GENOMIC DNA]</scope>
    <source>
        <strain evidence="2">ATCC 700358</strain>
    </source>
</reference>
<dbReference type="STRING" id="1133849.O3I_015125"/>
<dbReference type="eggNOG" id="COG2867">
    <property type="taxonomic scope" value="Bacteria"/>
</dbReference>
<dbReference type="HOGENOM" id="CLU_1651183_0_0_11"/>
<evidence type="ECO:0000313" key="1">
    <source>
        <dbReference type="EMBL" id="AFU00986.1"/>
    </source>
</evidence>
<dbReference type="Gene3D" id="3.30.530.20">
    <property type="match status" value="1"/>
</dbReference>
<dbReference type="SUPFAM" id="SSF55961">
    <property type="entry name" value="Bet v1-like"/>
    <property type="match status" value="1"/>
</dbReference>
<dbReference type="AlphaFoldDB" id="K0EZZ4"/>
<evidence type="ECO:0000313" key="2">
    <source>
        <dbReference type="Proteomes" id="UP000006304"/>
    </source>
</evidence>
<dbReference type="InterPro" id="IPR023393">
    <property type="entry name" value="START-like_dom_sf"/>
</dbReference>
<keyword evidence="2" id="KW-1185">Reference proteome</keyword>
<dbReference type="RefSeq" id="WP_014983841.1">
    <property type="nucleotide sequence ID" value="NC_018681.1"/>
</dbReference>
<gene>
    <name evidence="1" type="ORF">O3I_015125</name>
</gene>
<dbReference type="Pfam" id="PF10604">
    <property type="entry name" value="Polyketide_cyc2"/>
    <property type="match status" value="1"/>
</dbReference>
<sequence length="171" mass="19165">MSTDGGEIGAVFADAATGGLVTENAVVIKAPLELVWADTNDVSAWPGLFSEYAAVEILEQRTDYVRFRLTMHPDPNGAVWSWVSERLLDADGGVVHARRVETGPFEFMYLRWEYTPDADGVRMRWSQRFRLKPTAPISDEQMAERINVNSPREMRRIKQILEARHTAGGAG</sequence>
<protein>
    <submittedName>
        <fullName evidence="1">Cyclase/dehydrase</fullName>
    </submittedName>
</protein>
<accession>K0EZZ4</accession>
<dbReference type="EMBL" id="CP003876">
    <property type="protein sequence ID" value="AFU00986.1"/>
    <property type="molecule type" value="Genomic_DNA"/>
</dbReference>
<dbReference type="InterPro" id="IPR019587">
    <property type="entry name" value="Polyketide_cyclase/dehydratase"/>
</dbReference>
<name>K0EZZ4_NOCB7</name>
<dbReference type="KEGG" id="nbr:O3I_015125"/>
<organism evidence="1 2">
    <name type="scientific">Nocardia brasiliensis (strain ATCC 700358 / HUJEG-1)</name>
    <dbReference type="NCBI Taxonomy" id="1133849"/>
    <lineage>
        <taxon>Bacteria</taxon>
        <taxon>Bacillati</taxon>
        <taxon>Actinomycetota</taxon>
        <taxon>Actinomycetes</taxon>
        <taxon>Mycobacteriales</taxon>
        <taxon>Nocardiaceae</taxon>
        <taxon>Nocardia</taxon>
    </lineage>
</organism>
<dbReference type="Proteomes" id="UP000006304">
    <property type="component" value="Chromosome"/>
</dbReference>